<evidence type="ECO:0000313" key="2">
    <source>
        <dbReference type="Proteomes" id="UP001354649"/>
    </source>
</evidence>
<evidence type="ECO:0000313" key="1">
    <source>
        <dbReference type="EMBL" id="MEE4589172.1"/>
    </source>
</evidence>
<accession>A0ABD5JN85</accession>
<sequence>MARQGKKPGKSYTKPASQLLNLIRDKTEEEASVVRRAPDEPDVFLMRDPYVDESLKGVFIAVRWLTWGFAIACVWA</sequence>
<proteinExistence type="predicted"/>
<reference evidence="1 2" key="1">
    <citation type="submission" date="2023-11" db="EMBL/GenBank/DDBJ databases">
        <title>30 novel species of actinomycetes from the DSMZ collection.</title>
        <authorList>
            <person name="Nouioui I."/>
        </authorList>
    </citation>
    <scope>NUCLEOTIDE SEQUENCE [LARGE SCALE GENOMIC DNA]</scope>
    <source>
        <strain evidence="1 2">DSM 41602</strain>
    </source>
</reference>
<dbReference type="EMBL" id="JAZBJQ010000043">
    <property type="protein sequence ID" value="MEE4589172.1"/>
    <property type="molecule type" value="Genomic_DNA"/>
</dbReference>
<dbReference type="Proteomes" id="UP001354649">
    <property type="component" value="Unassembled WGS sequence"/>
</dbReference>
<name>A0ABD5JN85_9ACTN</name>
<organism evidence="1 2">
    <name type="scientific">Streptomyces antimycoticus</name>
    <dbReference type="NCBI Taxonomy" id="68175"/>
    <lineage>
        <taxon>Bacteria</taxon>
        <taxon>Bacillati</taxon>
        <taxon>Actinomycetota</taxon>
        <taxon>Actinomycetes</taxon>
        <taxon>Kitasatosporales</taxon>
        <taxon>Streptomycetaceae</taxon>
        <taxon>Streptomyces</taxon>
        <taxon>Streptomyces violaceusniger group</taxon>
    </lineage>
</organism>
<gene>
    <name evidence="1" type="ORF">V2K49_40145</name>
</gene>
<comment type="caution">
    <text evidence="1">The sequence shown here is derived from an EMBL/GenBank/DDBJ whole genome shotgun (WGS) entry which is preliminary data.</text>
</comment>
<dbReference type="AlphaFoldDB" id="A0ABD5JN85"/>
<protein>
    <submittedName>
        <fullName evidence="1">Uncharacterized protein</fullName>
    </submittedName>
</protein>